<evidence type="ECO:0000313" key="2">
    <source>
        <dbReference type="Proteomes" id="UP000627292"/>
    </source>
</evidence>
<dbReference type="InterPro" id="IPR005338">
    <property type="entry name" value="Anhydro_N_Ac-Mur_kinase"/>
</dbReference>
<dbReference type="GO" id="GO:0016773">
    <property type="term" value="F:phosphotransferase activity, alcohol group as acceptor"/>
    <property type="evidence" value="ECO:0007669"/>
    <property type="project" value="InterPro"/>
</dbReference>
<proteinExistence type="predicted"/>
<dbReference type="GO" id="GO:0016301">
    <property type="term" value="F:kinase activity"/>
    <property type="evidence" value="ECO:0007669"/>
    <property type="project" value="UniProtKB-KW"/>
</dbReference>
<dbReference type="GO" id="GO:0009254">
    <property type="term" value="P:peptidoglycan turnover"/>
    <property type="evidence" value="ECO:0007669"/>
    <property type="project" value="InterPro"/>
</dbReference>
<dbReference type="SUPFAM" id="SSF53067">
    <property type="entry name" value="Actin-like ATPase domain"/>
    <property type="match status" value="1"/>
</dbReference>
<protein>
    <submittedName>
        <fullName evidence="1">Anhydro-N-acetylmuramic acid kinase</fullName>
    </submittedName>
</protein>
<dbReference type="PANTHER" id="PTHR30605:SF0">
    <property type="entry name" value="ANHYDRO-N-ACETYLMURAMIC ACID KINASE"/>
    <property type="match status" value="1"/>
</dbReference>
<dbReference type="GO" id="GO:0006040">
    <property type="term" value="P:amino sugar metabolic process"/>
    <property type="evidence" value="ECO:0007669"/>
    <property type="project" value="InterPro"/>
</dbReference>
<accession>A0A917J4E5</accession>
<comment type="caution">
    <text evidence="1">The sequence shown here is derived from an EMBL/GenBank/DDBJ whole genome shotgun (WGS) entry which is preliminary data.</text>
</comment>
<dbReference type="EMBL" id="BMIB01000005">
    <property type="protein sequence ID" value="GGH79884.1"/>
    <property type="molecule type" value="Genomic_DNA"/>
</dbReference>
<name>A0A917J4E5_9BACT</name>
<sequence>MSGSSLDGLDVVFAELDESRGKWTYTIKAAHCYAYSEEWANRLRTADQLNARDYLLLHSGFGRFSGEKVNEFIETYSLHHQVQLIASHGHTVFHAPEQKMTAQLGDGATIAAVTGINVVSDLRALDVALGGQGAPIVPLGEKLLLGDNSWFLNIGGIANISLNSPSGYIAYDVCPANRVLNMLAAQEGKAYDDNGALAAGGAVDTGLLTQLNALPYYQQSYPKSLANSFGTDTVYPLVQAAQATTQNALRTYTEHIAQQVAYAVNALQPKAAGAGHQMLVTGGGALNGFLVKRIQEAVQPFGITVTVADEQLINYKEALIMALLGILRWREENTVLNSVTGAVRSSIGGAVWIGQEF</sequence>
<organism evidence="1 2">
    <name type="scientific">Filimonas zeae</name>
    <dbReference type="NCBI Taxonomy" id="1737353"/>
    <lineage>
        <taxon>Bacteria</taxon>
        <taxon>Pseudomonadati</taxon>
        <taxon>Bacteroidota</taxon>
        <taxon>Chitinophagia</taxon>
        <taxon>Chitinophagales</taxon>
        <taxon>Chitinophagaceae</taxon>
        <taxon>Filimonas</taxon>
    </lineage>
</organism>
<dbReference type="Gene3D" id="3.30.420.40">
    <property type="match status" value="2"/>
</dbReference>
<reference evidence="1" key="2">
    <citation type="submission" date="2020-09" db="EMBL/GenBank/DDBJ databases">
        <authorList>
            <person name="Sun Q."/>
            <person name="Zhou Y."/>
        </authorList>
    </citation>
    <scope>NUCLEOTIDE SEQUENCE</scope>
    <source>
        <strain evidence="1">CGMCC 1.15290</strain>
    </source>
</reference>
<dbReference type="AlphaFoldDB" id="A0A917J4E5"/>
<dbReference type="InterPro" id="IPR043129">
    <property type="entry name" value="ATPase_NBD"/>
</dbReference>
<gene>
    <name evidence="1" type="ORF">GCM10011379_49930</name>
</gene>
<reference evidence="1" key="1">
    <citation type="journal article" date="2014" name="Int. J. Syst. Evol. Microbiol.">
        <title>Complete genome sequence of Corynebacterium casei LMG S-19264T (=DSM 44701T), isolated from a smear-ripened cheese.</title>
        <authorList>
            <consortium name="US DOE Joint Genome Institute (JGI-PGF)"/>
            <person name="Walter F."/>
            <person name="Albersmeier A."/>
            <person name="Kalinowski J."/>
            <person name="Ruckert C."/>
        </authorList>
    </citation>
    <scope>NUCLEOTIDE SEQUENCE</scope>
    <source>
        <strain evidence="1">CGMCC 1.15290</strain>
    </source>
</reference>
<keyword evidence="1" id="KW-0808">Transferase</keyword>
<evidence type="ECO:0000313" key="1">
    <source>
        <dbReference type="EMBL" id="GGH79884.1"/>
    </source>
</evidence>
<keyword evidence="2" id="KW-1185">Reference proteome</keyword>
<dbReference type="Pfam" id="PF03702">
    <property type="entry name" value="AnmK"/>
    <property type="match status" value="1"/>
</dbReference>
<dbReference type="PANTHER" id="PTHR30605">
    <property type="entry name" value="ANHYDRO-N-ACETYLMURAMIC ACID KINASE"/>
    <property type="match status" value="1"/>
</dbReference>
<dbReference type="Proteomes" id="UP000627292">
    <property type="component" value="Unassembled WGS sequence"/>
</dbReference>
<dbReference type="GO" id="GO:0005524">
    <property type="term" value="F:ATP binding"/>
    <property type="evidence" value="ECO:0007669"/>
    <property type="project" value="InterPro"/>
</dbReference>
<keyword evidence="1" id="KW-0418">Kinase</keyword>